<dbReference type="AlphaFoldDB" id="A0A2A7B2L2"/>
<evidence type="ECO:0000313" key="2">
    <source>
        <dbReference type="EMBL" id="PDX85580.1"/>
    </source>
</evidence>
<dbReference type="GO" id="GO:0003824">
    <property type="term" value="F:catalytic activity"/>
    <property type="evidence" value="ECO:0007669"/>
    <property type="project" value="InterPro"/>
</dbReference>
<reference evidence="2 3" key="1">
    <citation type="journal article" date="2017" name="Front. Microbiol.">
        <title>New Insights into the Diversity of the Genus Faecalibacterium.</title>
        <authorList>
            <person name="Benevides L."/>
            <person name="Burman S."/>
            <person name="Martin R."/>
            <person name="Robert V."/>
            <person name="Thomas M."/>
            <person name="Miquel S."/>
            <person name="Chain F."/>
            <person name="Sokol H."/>
            <person name="Bermudez-Humaran L.G."/>
            <person name="Morrison M."/>
            <person name="Langella P."/>
            <person name="Azevedo V.A."/>
            <person name="Chatel J.M."/>
            <person name="Soares S."/>
        </authorList>
    </citation>
    <scope>NUCLEOTIDE SEQUENCE [LARGE SCALE GENOMIC DNA]</scope>
    <source>
        <strain evidence="2 3">AHMP21</strain>
    </source>
</reference>
<dbReference type="InterPro" id="IPR036691">
    <property type="entry name" value="Endo/exonu/phosph_ase_sf"/>
</dbReference>
<evidence type="ECO:0000259" key="1">
    <source>
        <dbReference type="Pfam" id="PF03372"/>
    </source>
</evidence>
<feature type="domain" description="Endonuclease/exonuclease/phosphatase" evidence="1">
    <location>
        <begin position="18"/>
        <end position="265"/>
    </location>
</feature>
<dbReference type="Pfam" id="PF03372">
    <property type="entry name" value="Exo_endo_phos"/>
    <property type="match status" value="1"/>
</dbReference>
<dbReference type="SUPFAM" id="SSF56219">
    <property type="entry name" value="DNase I-like"/>
    <property type="match status" value="1"/>
</dbReference>
<dbReference type="InterPro" id="IPR005135">
    <property type="entry name" value="Endo/exonuclease/phosphatase"/>
</dbReference>
<evidence type="ECO:0000313" key="3">
    <source>
        <dbReference type="Proteomes" id="UP000220904"/>
    </source>
</evidence>
<gene>
    <name evidence="2" type="ORF">CHR60_13990</name>
</gene>
<protein>
    <recommendedName>
        <fullName evidence="1">Endonuclease/exonuclease/phosphatase domain-containing protein</fullName>
    </recommendedName>
</protein>
<dbReference type="OrthoDB" id="9812537at2"/>
<dbReference type="EMBL" id="NOUV01000020">
    <property type="protein sequence ID" value="PDX85580.1"/>
    <property type="molecule type" value="Genomic_DNA"/>
</dbReference>
<dbReference type="Gene3D" id="3.60.10.10">
    <property type="entry name" value="Endonuclease/exonuclease/phosphatase"/>
    <property type="match status" value="1"/>
</dbReference>
<accession>A0A2A7B2L2</accession>
<sequence length="272" mass="30485">MKLLTLNTHSLIIPEHEAKREIFVDFIAKEQPEVFALQEVNQTASAPLLGEVPAGYYPCPGNNVPLKADNHAAAVAKMLAQRGIHYDWSWLPAKIGYDIYDEGAAVFSRTPITAAENLLLSKSDDYSCWKTRRTLGICAGDVWYYTVHLGWWKDEVEPFAPQWETLSRAAGAKKTAFLLGDFNSEADVRGEGYDLVLRSGWQDTYRLAQERDEGYTVVQAIDGWRDAPDAEAKKRIDQIWCSKAVPVKSSRVVFNGLREPQVSDHAGVLIEL</sequence>
<dbReference type="CDD" id="cd09079">
    <property type="entry name" value="RgfB-like"/>
    <property type="match status" value="1"/>
</dbReference>
<proteinExistence type="predicted"/>
<comment type="caution">
    <text evidence="2">The sequence shown here is derived from an EMBL/GenBank/DDBJ whole genome shotgun (WGS) entry which is preliminary data.</text>
</comment>
<organism evidence="2 3">
    <name type="scientific">Faecalibacterium prausnitzii</name>
    <dbReference type="NCBI Taxonomy" id="853"/>
    <lineage>
        <taxon>Bacteria</taxon>
        <taxon>Bacillati</taxon>
        <taxon>Bacillota</taxon>
        <taxon>Clostridia</taxon>
        <taxon>Eubacteriales</taxon>
        <taxon>Oscillospiraceae</taxon>
        <taxon>Faecalibacterium</taxon>
    </lineage>
</organism>
<dbReference type="RefSeq" id="WP_097793524.1">
    <property type="nucleotide sequence ID" value="NZ_NOUV01000020.1"/>
</dbReference>
<dbReference type="Proteomes" id="UP000220904">
    <property type="component" value="Unassembled WGS sequence"/>
</dbReference>
<name>A0A2A7B2L2_9FIRM</name>